<protein>
    <recommendedName>
        <fullName evidence="5">Major facilitator superfamily (MFS) profile domain-containing protein</fullName>
    </recommendedName>
</protein>
<sequence length="229" mass="23127">MTSNEHNGRVAEPATTAPTSARRPADAPTYVPAEQANAESGRAAHEAVLAQEKSRFGGFKFGSAFFGWLTATGAAVLLTALATAIGAVVGLNTGASPERAAEDATASGATGIWGAIVLGVVLLLSYYAGGYVAGRMARFDGLKQGLAVWLWAVVIAVVVAIVAAIAGTQTDMFSTLGGLPKIPVSAESATLAAILPAVGAAVVALVGALLGGLAGMRFHRRVDRVGLDR</sequence>
<keyword evidence="2" id="KW-0472">Membrane</keyword>
<feature type="region of interest" description="Disordered" evidence="1">
    <location>
        <begin position="1"/>
        <end position="28"/>
    </location>
</feature>
<evidence type="ECO:0008006" key="5">
    <source>
        <dbReference type="Google" id="ProtNLM"/>
    </source>
</evidence>
<organism evidence="3 4">
    <name type="scientific">Microbacterium terricola</name>
    <dbReference type="NCBI Taxonomy" id="344163"/>
    <lineage>
        <taxon>Bacteria</taxon>
        <taxon>Bacillati</taxon>
        <taxon>Actinomycetota</taxon>
        <taxon>Actinomycetes</taxon>
        <taxon>Micrococcales</taxon>
        <taxon>Microbacteriaceae</taxon>
        <taxon>Microbacterium</taxon>
    </lineage>
</organism>
<feature type="transmembrane region" description="Helical" evidence="2">
    <location>
        <begin position="146"/>
        <end position="168"/>
    </location>
</feature>
<feature type="transmembrane region" description="Helical" evidence="2">
    <location>
        <begin position="65"/>
        <end position="91"/>
    </location>
</feature>
<feature type="compositionally biased region" description="Low complexity" evidence="1">
    <location>
        <begin position="11"/>
        <end position="28"/>
    </location>
</feature>
<evidence type="ECO:0000313" key="4">
    <source>
        <dbReference type="Proteomes" id="UP001317779"/>
    </source>
</evidence>
<evidence type="ECO:0000256" key="2">
    <source>
        <dbReference type="SAM" id="Phobius"/>
    </source>
</evidence>
<keyword evidence="2" id="KW-1133">Transmembrane helix</keyword>
<dbReference type="EMBL" id="AP027141">
    <property type="protein sequence ID" value="BDV31236.1"/>
    <property type="molecule type" value="Genomic_DNA"/>
</dbReference>
<dbReference type="Proteomes" id="UP001317779">
    <property type="component" value="Chromosome"/>
</dbReference>
<evidence type="ECO:0000256" key="1">
    <source>
        <dbReference type="SAM" id="MobiDB-lite"/>
    </source>
</evidence>
<gene>
    <name evidence="3" type="ORF">Microterr_18960</name>
</gene>
<accession>A0ABM8E0C3</accession>
<evidence type="ECO:0000313" key="3">
    <source>
        <dbReference type="EMBL" id="BDV31236.1"/>
    </source>
</evidence>
<dbReference type="RefSeq" id="WP_263798176.1">
    <property type="nucleotide sequence ID" value="NZ_AP027141.1"/>
</dbReference>
<keyword evidence="4" id="KW-1185">Reference proteome</keyword>
<proteinExistence type="predicted"/>
<reference evidence="3 4" key="1">
    <citation type="submission" date="2022-12" db="EMBL/GenBank/DDBJ databases">
        <title>Microbacterium terricola strain KV-448 chromosome, complete genome.</title>
        <authorList>
            <person name="Oshima T."/>
            <person name="Moriya T."/>
            <person name="Bessho Y."/>
        </authorList>
    </citation>
    <scope>NUCLEOTIDE SEQUENCE [LARGE SCALE GENOMIC DNA]</scope>
    <source>
        <strain evidence="3 4">KV-448</strain>
    </source>
</reference>
<feature type="transmembrane region" description="Helical" evidence="2">
    <location>
        <begin position="188"/>
        <end position="214"/>
    </location>
</feature>
<feature type="transmembrane region" description="Helical" evidence="2">
    <location>
        <begin position="111"/>
        <end position="134"/>
    </location>
</feature>
<name>A0ABM8E0C3_9MICO</name>
<keyword evidence="2" id="KW-0812">Transmembrane</keyword>